<proteinExistence type="predicted"/>
<dbReference type="AlphaFoldDB" id="A0AB39UVK1"/>
<dbReference type="KEGG" id="tcd:AAIA72_14630"/>
<sequence length="127" mass="13912">MQNIWGISLLFLGALLTQSCGGDLGKARLVNKVAAPDSTFNLLIYESNYGATVPYVYSFYIVSGGLEVEPADRETDILRVDDIEGINVRWLTSSNLLIACVRGNVYKYQSIGDTSVGRIRVDLATKC</sequence>
<protein>
    <submittedName>
        <fullName evidence="1">Uncharacterized protein</fullName>
    </submittedName>
</protein>
<gene>
    <name evidence="1" type="ORF">AAIA72_14630</name>
</gene>
<name>A0AB39UVK1_9GAMM</name>
<dbReference type="RefSeq" id="WP_369601036.1">
    <property type="nucleotide sequence ID" value="NZ_CP154858.1"/>
</dbReference>
<reference evidence="1" key="1">
    <citation type="submission" date="2024-05" db="EMBL/GenBank/DDBJ databases">
        <title>Genome sequencing of novel strain.</title>
        <authorList>
            <person name="Ganbat D."/>
            <person name="Ganbat S."/>
            <person name="Lee S.-J."/>
        </authorList>
    </citation>
    <scope>NUCLEOTIDE SEQUENCE</scope>
    <source>
        <strain evidence="1">SMD15-11</strain>
    </source>
</reference>
<dbReference type="EMBL" id="CP154858">
    <property type="protein sequence ID" value="XDT72015.1"/>
    <property type="molecule type" value="Genomic_DNA"/>
</dbReference>
<organism evidence="1">
    <name type="scientific">Thermohahella caldifontis</name>
    <dbReference type="NCBI Taxonomy" id="3142973"/>
    <lineage>
        <taxon>Bacteria</taxon>
        <taxon>Pseudomonadati</taxon>
        <taxon>Pseudomonadota</taxon>
        <taxon>Gammaproteobacteria</taxon>
        <taxon>Oceanospirillales</taxon>
        <taxon>Hahellaceae</taxon>
        <taxon>Thermohahella</taxon>
    </lineage>
</organism>
<evidence type="ECO:0000313" key="1">
    <source>
        <dbReference type="EMBL" id="XDT72015.1"/>
    </source>
</evidence>
<accession>A0AB39UVK1</accession>